<dbReference type="EMBL" id="LKAM01000017">
    <property type="protein sequence ID" value="KUM45561.1"/>
    <property type="molecule type" value="Genomic_DNA"/>
</dbReference>
<proteinExistence type="predicted"/>
<geneLocation type="mitochondrion" evidence="1"/>
<sequence length="66" mass="7558">MARWDNSSGPPVAAHLLLLYFPNEREPVSLLALSCSKQRDKEHCWYVPHCCPYPMNANRKLQSCLA</sequence>
<reference evidence="1" key="1">
    <citation type="journal article" date="2015" name="Genome Biol. Evol.">
        <title>Organellar Genomes of White Spruce (Picea glauca): Assembly and Annotation.</title>
        <authorList>
            <person name="Jackman S.D."/>
            <person name="Warren R.L."/>
            <person name="Gibb E.A."/>
            <person name="Vandervalk B.P."/>
            <person name="Mohamadi H."/>
            <person name="Chu J."/>
            <person name="Raymond A."/>
            <person name="Pleasance S."/>
            <person name="Coope R."/>
            <person name="Wildung M.R."/>
            <person name="Ritland C.E."/>
            <person name="Bousquet J."/>
            <person name="Jones S.J."/>
            <person name="Bohlmann J."/>
            <person name="Birol I."/>
        </authorList>
    </citation>
    <scope>NUCLEOTIDE SEQUENCE [LARGE SCALE GENOMIC DNA]</scope>
    <source>
        <tissue evidence="1">Flushing bud</tissue>
    </source>
</reference>
<comment type="caution">
    <text evidence="1">The sequence shown here is derived from an EMBL/GenBank/DDBJ whole genome shotgun (WGS) entry which is preliminary data.</text>
</comment>
<evidence type="ECO:0000313" key="1">
    <source>
        <dbReference type="EMBL" id="KUM45561.1"/>
    </source>
</evidence>
<name>A0A124GMG0_PICGL</name>
<keyword evidence="1" id="KW-0496">Mitochondrion</keyword>
<protein>
    <submittedName>
        <fullName evidence="1">Uncharacterized protein</fullName>
    </submittedName>
</protein>
<gene>
    <name evidence="1" type="ORF">ABT39_MTgene2396</name>
</gene>
<dbReference type="AlphaFoldDB" id="A0A124GMG0"/>
<organism evidence="1">
    <name type="scientific">Picea glauca</name>
    <name type="common">White spruce</name>
    <name type="synonym">Pinus glauca</name>
    <dbReference type="NCBI Taxonomy" id="3330"/>
    <lineage>
        <taxon>Eukaryota</taxon>
        <taxon>Viridiplantae</taxon>
        <taxon>Streptophyta</taxon>
        <taxon>Embryophyta</taxon>
        <taxon>Tracheophyta</taxon>
        <taxon>Spermatophyta</taxon>
        <taxon>Pinopsida</taxon>
        <taxon>Pinidae</taxon>
        <taxon>Conifers I</taxon>
        <taxon>Pinales</taxon>
        <taxon>Pinaceae</taxon>
        <taxon>Picea</taxon>
    </lineage>
</organism>
<accession>A0A124GMG0</accession>